<dbReference type="eggNOG" id="COG1214">
    <property type="taxonomic scope" value="Bacteria"/>
</dbReference>
<dbReference type="EMBL" id="JPER01000001">
    <property type="protein sequence ID" value="KFZ31620.1"/>
    <property type="molecule type" value="Genomic_DNA"/>
</dbReference>
<sequence>MKESVVLALDTSTEQCSVAIIAGERRASRAVVTPREHAQRILGLITDVLDELELRLADVTALVCGHGPGSFTGVRIGVSVAQGLAFSQQLPVYPVNTLAALAQQAIRKHQAETIVSAIDARMNEVYLASFRNDNGLAVAVQPPQMAPLTPLAANSWWPQGQIAGAGTGWQAYGSELDPQGNVGILSDVTLPLAEDMLTLALAMEQQGLQPVAAAGLEPLYVRNEVAWKKLPGR</sequence>
<dbReference type="PANTHER" id="PTHR11735">
    <property type="entry name" value="TRNA N6-ADENOSINE THREONYLCARBAMOYLTRANSFERASE"/>
    <property type="match status" value="1"/>
</dbReference>
<evidence type="ECO:0000256" key="4">
    <source>
        <dbReference type="ARBA" id="ARBA00022490"/>
    </source>
</evidence>
<evidence type="ECO:0000256" key="6">
    <source>
        <dbReference type="ARBA" id="ARBA00032446"/>
    </source>
</evidence>
<dbReference type="Proteomes" id="UP000054363">
    <property type="component" value="Unassembled WGS sequence"/>
</dbReference>
<dbReference type="PANTHER" id="PTHR11735:SF11">
    <property type="entry name" value="TRNA THREONYLCARBAMOYLADENOSINE BIOSYNTHESIS PROTEIN TSAB"/>
    <property type="match status" value="1"/>
</dbReference>
<dbReference type="InterPro" id="IPR022496">
    <property type="entry name" value="T6A_TsaB"/>
</dbReference>
<evidence type="ECO:0000313" key="9">
    <source>
        <dbReference type="Proteomes" id="UP000054363"/>
    </source>
</evidence>
<feature type="domain" description="Gcp-like" evidence="7">
    <location>
        <begin position="33"/>
        <end position="133"/>
    </location>
</feature>
<protein>
    <recommendedName>
        <fullName evidence="3">tRNA threonylcarbamoyladenosine biosynthesis protein TsaB</fullName>
    </recommendedName>
    <alternativeName>
        <fullName evidence="6">t(6)A37 threonylcarbamoyladenosine biosynthesis protein TsaB</fullName>
    </alternativeName>
</protein>
<comment type="subcellular location">
    <subcellularLocation>
        <location evidence="1">Cytoplasm</location>
    </subcellularLocation>
</comment>
<comment type="similarity">
    <text evidence="2">Belongs to the KAE1 / TsaD family. TsaB subfamily.</text>
</comment>
<accession>A0A094IVB0</accession>
<dbReference type="Gene3D" id="3.30.420.40">
    <property type="match status" value="2"/>
</dbReference>
<organism evidence="8 9">
    <name type="scientific">Pseudidiomarina salinarum</name>
    <dbReference type="NCBI Taxonomy" id="435908"/>
    <lineage>
        <taxon>Bacteria</taxon>
        <taxon>Pseudomonadati</taxon>
        <taxon>Pseudomonadota</taxon>
        <taxon>Gammaproteobacteria</taxon>
        <taxon>Alteromonadales</taxon>
        <taxon>Idiomarinaceae</taxon>
        <taxon>Pseudidiomarina</taxon>
    </lineage>
</organism>
<dbReference type="FunFam" id="3.30.420.40:FF:000097">
    <property type="entry name" value="tRNA threonylcarbamoyladenosine biosynthesis protein TsaB"/>
    <property type="match status" value="1"/>
</dbReference>
<dbReference type="InterPro" id="IPR000905">
    <property type="entry name" value="Gcp-like_dom"/>
</dbReference>
<dbReference type="OrthoDB" id="9809995at2"/>
<evidence type="ECO:0000256" key="2">
    <source>
        <dbReference type="ARBA" id="ARBA00010493"/>
    </source>
</evidence>
<keyword evidence="9" id="KW-1185">Reference proteome</keyword>
<reference evidence="8 9" key="1">
    <citation type="submission" date="2014-06" db="EMBL/GenBank/DDBJ databases">
        <title>The draft genome sequence of Idiomarina salinarum ISL-52.</title>
        <authorList>
            <person name="Du J."/>
            <person name="Shao Z."/>
        </authorList>
    </citation>
    <scope>NUCLEOTIDE SEQUENCE [LARGE SCALE GENOMIC DNA]</scope>
    <source>
        <strain evidence="8 9">ISL-52</strain>
    </source>
</reference>
<dbReference type="NCBIfam" id="TIGR03725">
    <property type="entry name" value="T6A_YeaZ"/>
    <property type="match status" value="1"/>
</dbReference>
<evidence type="ECO:0000259" key="7">
    <source>
        <dbReference type="Pfam" id="PF00814"/>
    </source>
</evidence>
<dbReference type="InterPro" id="IPR043129">
    <property type="entry name" value="ATPase_NBD"/>
</dbReference>
<evidence type="ECO:0000256" key="5">
    <source>
        <dbReference type="ARBA" id="ARBA00022694"/>
    </source>
</evidence>
<dbReference type="Pfam" id="PF00814">
    <property type="entry name" value="TsaD"/>
    <property type="match status" value="1"/>
</dbReference>
<dbReference type="STRING" id="435908.IDSA_02660"/>
<dbReference type="CDD" id="cd24032">
    <property type="entry name" value="ASKHA_NBD_TsaB"/>
    <property type="match status" value="1"/>
</dbReference>
<dbReference type="RefSeq" id="WP_034773980.1">
    <property type="nucleotide sequence ID" value="NZ_JPER01000001.1"/>
</dbReference>
<evidence type="ECO:0000256" key="1">
    <source>
        <dbReference type="ARBA" id="ARBA00004496"/>
    </source>
</evidence>
<dbReference type="GO" id="GO:0005829">
    <property type="term" value="C:cytosol"/>
    <property type="evidence" value="ECO:0007669"/>
    <property type="project" value="TreeGrafter"/>
</dbReference>
<name>A0A094IVB0_9GAMM</name>
<evidence type="ECO:0000256" key="3">
    <source>
        <dbReference type="ARBA" id="ARBA00019012"/>
    </source>
</evidence>
<comment type="caution">
    <text evidence="8">The sequence shown here is derived from an EMBL/GenBank/DDBJ whole genome shotgun (WGS) entry which is preliminary data.</text>
</comment>
<keyword evidence="4" id="KW-0963">Cytoplasm</keyword>
<evidence type="ECO:0000313" key="8">
    <source>
        <dbReference type="EMBL" id="KFZ31620.1"/>
    </source>
</evidence>
<keyword evidence="5" id="KW-0819">tRNA processing</keyword>
<dbReference type="AlphaFoldDB" id="A0A094IVB0"/>
<dbReference type="GO" id="GO:0002949">
    <property type="term" value="P:tRNA threonylcarbamoyladenosine modification"/>
    <property type="evidence" value="ECO:0007669"/>
    <property type="project" value="InterPro"/>
</dbReference>
<gene>
    <name evidence="8" type="ORF">IDSA_02660</name>
</gene>
<proteinExistence type="inferred from homology"/>
<dbReference type="SUPFAM" id="SSF53067">
    <property type="entry name" value="Actin-like ATPase domain"/>
    <property type="match status" value="2"/>
</dbReference>